<dbReference type="Proteomes" id="UP000887580">
    <property type="component" value="Unplaced"/>
</dbReference>
<protein>
    <submittedName>
        <fullName evidence="2">Ubiquitin-like protein 5</fullName>
    </submittedName>
</protein>
<proteinExistence type="predicted"/>
<evidence type="ECO:0000313" key="2">
    <source>
        <dbReference type="WBParaSite" id="PS1159_v2.g23630.t1"/>
    </source>
</evidence>
<name>A0AC35G3I3_9BILA</name>
<organism evidence="1 2">
    <name type="scientific">Panagrolaimus sp. PS1159</name>
    <dbReference type="NCBI Taxonomy" id="55785"/>
    <lineage>
        <taxon>Eukaryota</taxon>
        <taxon>Metazoa</taxon>
        <taxon>Ecdysozoa</taxon>
        <taxon>Nematoda</taxon>
        <taxon>Chromadorea</taxon>
        <taxon>Rhabditida</taxon>
        <taxon>Tylenchina</taxon>
        <taxon>Panagrolaimomorpha</taxon>
        <taxon>Panagrolaimoidea</taxon>
        <taxon>Panagrolaimidae</taxon>
        <taxon>Panagrolaimus</taxon>
    </lineage>
</organism>
<sequence>MKDLFKEGGHLNTILKIKEQKSNSNSTFAYNTALIRLLQEWAFQPAVGILIPIPPGITDEQRRSKIMDTIEEGTLSFQCLNKNSVSFKATNVTEFKKAYNECFSGVLRIKNNNNILCPYCGVDVKKASELMSHMSRMHISTSQTICFLSHRNLCLFYYKIPEKLVLKKWYTIYKDAITLSDYEIHDGFNFELYYQ</sequence>
<dbReference type="WBParaSite" id="PS1159_v2.g23630.t1">
    <property type="protein sequence ID" value="PS1159_v2.g23630.t1"/>
    <property type="gene ID" value="PS1159_v2.g23630"/>
</dbReference>
<evidence type="ECO:0000313" key="1">
    <source>
        <dbReference type="Proteomes" id="UP000887580"/>
    </source>
</evidence>
<reference evidence="2" key="1">
    <citation type="submission" date="2022-11" db="UniProtKB">
        <authorList>
            <consortium name="WormBaseParasite"/>
        </authorList>
    </citation>
    <scope>IDENTIFICATION</scope>
</reference>
<accession>A0AC35G3I3</accession>